<dbReference type="RefSeq" id="WP_045843547.1">
    <property type="nucleotide sequence ID" value="NZ_CP083405.1"/>
</dbReference>
<accession>A0A0F4EQC1</accession>
<dbReference type="STRING" id="480418.GCA_000975265_02775"/>
<evidence type="ECO:0000256" key="2">
    <source>
        <dbReference type="SAM" id="MobiDB-lite"/>
    </source>
</evidence>
<dbReference type="Gene3D" id="1.20.1260.20">
    <property type="entry name" value="PPE superfamily"/>
    <property type="match status" value="1"/>
</dbReference>
<evidence type="ECO:0000259" key="4">
    <source>
        <dbReference type="Pfam" id="PF00823"/>
    </source>
</evidence>
<feature type="compositionally biased region" description="Low complexity" evidence="2">
    <location>
        <begin position="358"/>
        <end position="382"/>
    </location>
</feature>
<evidence type="ECO:0000256" key="3">
    <source>
        <dbReference type="SAM" id="Phobius"/>
    </source>
</evidence>
<keyword evidence="3" id="KW-0812">Transmembrane</keyword>
<evidence type="ECO:0000256" key="1">
    <source>
        <dbReference type="ARBA" id="ARBA00010652"/>
    </source>
</evidence>
<feature type="compositionally biased region" description="Low complexity" evidence="2">
    <location>
        <begin position="337"/>
        <end position="349"/>
    </location>
</feature>
<feature type="domain" description="PPE-PPW subfamily C-terminal" evidence="5">
    <location>
        <begin position="421"/>
        <end position="460"/>
    </location>
</feature>
<comment type="similarity">
    <text evidence="1">Belongs to the mycobacterial PPE family.</text>
</comment>
<dbReference type="Proteomes" id="UP000053699">
    <property type="component" value="Unassembled WGS sequence"/>
</dbReference>
<feature type="transmembrane region" description="Helical" evidence="3">
    <location>
        <begin position="214"/>
        <end position="237"/>
    </location>
</feature>
<organism evidence="6 7">
    <name type="scientific">Mycobacterium lepromatosis</name>
    <dbReference type="NCBI Taxonomy" id="480418"/>
    <lineage>
        <taxon>Bacteria</taxon>
        <taxon>Bacillati</taxon>
        <taxon>Actinomycetota</taxon>
        <taxon>Actinomycetes</taxon>
        <taxon>Mycobacteriales</taxon>
        <taxon>Mycobacteriaceae</taxon>
        <taxon>Mycobacterium</taxon>
    </lineage>
</organism>
<reference evidence="6 7" key="1">
    <citation type="journal article" date="2015" name="Proc. Natl. Acad. Sci. U.S.A.">
        <title>Insight into the evolution and origin of leprosy bacilli from the genome sequence of Mycobacterium lepromatosis.</title>
        <authorList>
            <person name="Singh P."/>
            <person name="Benjak A."/>
            <person name="Schuenemann V.J."/>
            <person name="Herbig A."/>
            <person name="Avanzi C."/>
            <person name="Busso P."/>
            <person name="Nieselt K."/>
            <person name="Krause J."/>
            <person name="Vera-Cabrera L."/>
            <person name="Cole S.T."/>
        </authorList>
    </citation>
    <scope>NUCLEOTIDE SEQUENCE [LARGE SCALE GENOMIC DNA]</scope>
    <source>
        <strain evidence="6 7">Mx1-22A</strain>
    </source>
</reference>
<dbReference type="SUPFAM" id="SSF140459">
    <property type="entry name" value="PE/PPE dimer-like"/>
    <property type="match status" value="1"/>
</dbReference>
<dbReference type="AlphaFoldDB" id="A0A0F4EQC1"/>
<name>A0A0F4EQC1_9MYCO</name>
<dbReference type="PATRIC" id="fig|480418.6.peg.4130"/>
<keyword evidence="7" id="KW-1185">Reference proteome</keyword>
<dbReference type="InterPro" id="IPR043641">
    <property type="entry name" value="PPE-PPW_C"/>
</dbReference>
<dbReference type="EMBL" id="JRPY01000087">
    <property type="protein sequence ID" value="KJX74822.1"/>
    <property type="molecule type" value="Genomic_DNA"/>
</dbReference>
<dbReference type="OrthoDB" id="4753487at2"/>
<protein>
    <submittedName>
        <fullName evidence="6">PPE family protein</fullName>
    </submittedName>
</protein>
<feature type="transmembrane region" description="Helical" evidence="3">
    <location>
        <begin position="243"/>
        <end position="265"/>
    </location>
</feature>
<keyword evidence="3" id="KW-1133">Transmembrane helix</keyword>
<dbReference type="PANTHER" id="PTHR46766:SF1">
    <property type="entry name" value="GLUTAMINE-RICH PROTEIN 2"/>
    <property type="match status" value="1"/>
</dbReference>
<dbReference type="Pfam" id="PF18878">
    <property type="entry name" value="PPE-PPW"/>
    <property type="match status" value="1"/>
</dbReference>
<evidence type="ECO:0000313" key="6">
    <source>
        <dbReference type="EMBL" id="KJX74822.1"/>
    </source>
</evidence>
<dbReference type="InterPro" id="IPR038332">
    <property type="entry name" value="PPE_sf"/>
</dbReference>
<feature type="domain" description="PPE" evidence="4">
    <location>
        <begin position="1"/>
        <end position="161"/>
    </location>
</feature>
<evidence type="ECO:0000313" key="7">
    <source>
        <dbReference type="Proteomes" id="UP000053699"/>
    </source>
</evidence>
<proteinExistence type="inferred from homology"/>
<feature type="region of interest" description="Disordered" evidence="2">
    <location>
        <begin position="308"/>
        <end position="390"/>
    </location>
</feature>
<evidence type="ECO:0000259" key="5">
    <source>
        <dbReference type="Pfam" id="PF18878"/>
    </source>
</evidence>
<feature type="compositionally biased region" description="Low complexity" evidence="2">
    <location>
        <begin position="311"/>
        <end position="325"/>
    </location>
</feature>
<keyword evidence="3" id="KW-0472">Membrane</keyword>
<dbReference type="InterPro" id="IPR000030">
    <property type="entry name" value="PPE_dom"/>
</dbReference>
<dbReference type="PANTHER" id="PTHR46766">
    <property type="entry name" value="GLUTAMINE-RICH PROTEIN 2"/>
    <property type="match status" value="1"/>
</dbReference>
<sequence length="471" mass="49284">MAIPPEVNSVLLSTGQGAESLLVAAAQWQELSNQYTDAAAELTRLMTDVQATGWRGASATRFVAAHGPYLVWLEQTSINNAITAKQHETAATAYSSALAAMPTLAELTANRATRGFLIAANFFGINTIPIALNEADYVRMWVQAADTMAAYQAISEAATATILHTQAAPPILAPGSATQNVLQFVPSWIVQLLTDILDFIADPYKYFLEFFQRLGFGSAVAVILAIISLQLYDFLWYPYYASYGMLLLPFFAPALSVLGTLAMLWNGQLPVGVSPTPAGSHSDNNDNNAGPHIRVVVAPPVAATSSGNLYTSNSAPSTSTSATADNPPPSPSINYAVPGLSPPGVSSGPKADTKSPDTATNTIGITAAARTSSPSARAQRQRGNNTRGGARGYRYEFVEATATIADAIDTPPHSEPMSHTTSNHGAGPIGFAGTVPTTVSTPAGMAASTSSSVPLLPTTWITGTNETAVHE</sequence>
<comment type="caution">
    <text evidence="6">The sequence shown here is derived from an EMBL/GenBank/DDBJ whole genome shotgun (WGS) entry which is preliminary data.</text>
</comment>
<dbReference type="Pfam" id="PF00823">
    <property type="entry name" value="PPE"/>
    <property type="match status" value="1"/>
</dbReference>
<gene>
    <name evidence="6" type="ORF">MLPM_1991</name>
</gene>
<dbReference type="GO" id="GO:0052572">
    <property type="term" value="P:response to host immune response"/>
    <property type="evidence" value="ECO:0007669"/>
    <property type="project" value="TreeGrafter"/>
</dbReference>